<feature type="region of interest" description="Disordered" evidence="1">
    <location>
        <begin position="1"/>
        <end position="29"/>
    </location>
</feature>
<evidence type="ECO:0000313" key="2">
    <source>
        <dbReference type="EMBL" id="KAF9998505.1"/>
    </source>
</evidence>
<organism evidence="2 3">
    <name type="scientific">Entomortierella chlamydospora</name>
    <dbReference type="NCBI Taxonomy" id="101097"/>
    <lineage>
        <taxon>Eukaryota</taxon>
        <taxon>Fungi</taxon>
        <taxon>Fungi incertae sedis</taxon>
        <taxon>Mucoromycota</taxon>
        <taxon>Mortierellomycotina</taxon>
        <taxon>Mortierellomycetes</taxon>
        <taxon>Mortierellales</taxon>
        <taxon>Mortierellaceae</taxon>
        <taxon>Entomortierella</taxon>
    </lineage>
</organism>
<sequence>MMPTYQRDDISIQNGGSDHSGKGGHIFKPVDHYNSNASISSVSISSANTYSSQSSNNSSNGGNSRFNSNNFNYIAQSHSRSTSVGSIPIAFIRPTSPEMQNNRPSLEHSIKSGTLTEELTNYQHYQRQLQQQQLHLQQQSQQDQTHQIELQYPTPEIGVYQHCLKWLQQSCQPVHMKDLSQLNNVRVPITAANAKHPSQIGGTQDVQVAMWNHTQVQVMPIDRWGNPQEVLAE</sequence>
<dbReference type="OrthoDB" id="2436967at2759"/>
<feature type="non-terminal residue" evidence="2">
    <location>
        <position position="233"/>
    </location>
</feature>
<evidence type="ECO:0000256" key="1">
    <source>
        <dbReference type="SAM" id="MobiDB-lite"/>
    </source>
</evidence>
<dbReference type="EMBL" id="JAAAID010003360">
    <property type="protein sequence ID" value="KAF9998505.1"/>
    <property type="molecule type" value="Genomic_DNA"/>
</dbReference>
<dbReference type="Proteomes" id="UP000703661">
    <property type="component" value="Unassembled WGS sequence"/>
</dbReference>
<gene>
    <name evidence="2" type="ORF">BGZ80_006772</name>
</gene>
<dbReference type="AlphaFoldDB" id="A0A9P6MGL7"/>
<comment type="caution">
    <text evidence="2">The sequence shown here is derived from an EMBL/GenBank/DDBJ whole genome shotgun (WGS) entry which is preliminary data.</text>
</comment>
<proteinExistence type="predicted"/>
<reference evidence="2" key="1">
    <citation type="journal article" date="2020" name="Fungal Divers.">
        <title>Resolving the Mortierellaceae phylogeny through synthesis of multi-gene phylogenetics and phylogenomics.</title>
        <authorList>
            <person name="Vandepol N."/>
            <person name="Liber J."/>
            <person name="Desiro A."/>
            <person name="Na H."/>
            <person name="Kennedy M."/>
            <person name="Barry K."/>
            <person name="Grigoriev I.V."/>
            <person name="Miller A.N."/>
            <person name="O'Donnell K."/>
            <person name="Stajich J.E."/>
            <person name="Bonito G."/>
        </authorList>
    </citation>
    <scope>NUCLEOTIDE SEQUENCE</scope>
    <source>
        <strain evidence="2">NRRL 2769</strain>
    </source>
</reference>
<accession>A0A9P6MGL7</accession>
<protein>
    <submittedName>
        <fullName evidence="2">Uncharacterized protein</fullName>
    </submittedName>
</protein>
<feature type="compositionally biased region" description="Basic and acidic residues" evidence="1">
    <location>
        <begin position="1"/>
        <end position="10"/>
    </location>
</feature>
<evidence type="ECO:0000313" key="3">
    <source>
        <dbReference type="Proteomes" id="UP000703661"/>
    </source>
</evidence>
<keyword evidence="3" id="KW-1185">Reference proteome</keyword>
<name>A0A9P6MGL7_9FUNG</name>